<organism evidence="1 2">
    <name type="scientific">Trichophyton tonsurans (strain CBS 112818)</name>
    <name type="common">Scalp ringworm fungus</name>
    <dbReference type="NCBI Taxonomy" id="647933"/>
    <lineage>
        <taxon>Eukaryota</taxon>
        <taxon>Fungi</taxon>
        <taxon>Dikarya</taxon>
        <taxon>Ascomycota</taxon>
        <taxon>Pezizomycotina</taxon>
        <taxon>Eurotiomycetes</taxon>
        <taxon>Eurotiomycetidae</taxon>
        <taxon>Onygenales</taxon>
        <taxon>Arthrodermataceae</taxon>
        <taxon>Trichophyton</taxon>
    </lineage>
</organism>
<proteinExistence type="predicted"/>
<gene>
    <name evidence="1" type="ORF">TESG_07384</name>
</gene>
<sequence length="110" mass="12572">MQNYLFRGTLKAHIQSAFEIWIIAFGGGELFTCTTASFIGYDSGTWQFNFFSSYLPLWMYHTWVTETGVPELDDFPPETKPISLAIWGIAQSPQQLEFSHGFGREVRPVI</sequence>
<evidence type="ECO:0000313" key="1">
    <source>
        <dbReference type="EMBL" id="EGE00061.1"/>
    </source>
</evidence>
<evidence type="ECO:0000313" key="2">
    <source>
        <dbReference type="Proteomes" id="UP000009172"/>
    </source>
</evidence>
<dbReference type="HOGENOM" id="CLU_2172901_0_0_1"/>
<name>F2S911_TRIT1</name>
<dbReference type="AlphaFoldDB" id="F2S911"/>
<reference evidence="2" key="1">
    <citation type="journal article" date="2012" name="MBio">
        <title>Comparative genome analysis of Trichophyton rubrum and related dermatophytes reveals candidate genes involved in infection.</title>
        <authorList>
            <person name="Martinez D.A."/>
            <person name="Oliver B.G."/>
            <person name="Graeser Y."/>
            <person name="Goldberg J.M."/>
            <person name="Li W."/>
            <person name="Martinez-Rossi N.M."/>
            <person name="Monod M."/>
            <person name="Shelest E."/>
            <person name="Barton R.C."/>
            <person name="Birch E."/>
            <person name="Brakhage A.A."/>
            <person name="Chen Z."/>
            <person name="Gurr S.J."/>
            <person name="Heiman D."/>
            <person name="Heitman J."/>
            <person name="Kosti I."/>
            <person name="Rossi A."/>
            <person name="Saif S."/>
            <person name="Samalova M."/>
            <person name="Saunders C.W."/>
            <person name="Shea T."/>
            <person name="Summerbell R.C."/>
            <person name="Xu J."/>
            <person name="Young S."/>
            <person name="Zeng Q."/>
            <person name="Birren B.W."/>
            <person name="Cuomo C.A."/>
            <person name="White T.C."/>
        </authorList>
    </citation>
    <scope>NUCLEOTIDE SEQUENCE [LARGE SCALE GENOMIC DNA]</scope>
    <source>
        <strain evidence="2">CBS 112818</strain>
    </source>
</reference>
<dbReference type="Proteomes" id="UP000009172">
    <property type="component" value="Unassembled WGS sequence"/>
</dbReference>
<keyword evidence="2" id="KW-1185">Reference proteome</keyword>
<accession>F2S911</accession>
<dbReference type="EMBL" id="GG698531">
    <property type="protein sequence ID" value="EGE00061.1"/>
    <property type="molecule type" value="Genomic_DNA"/>
</dbReference>
<protein>
    <submittedName>
        <fullName evidence="1">Uncharacterized protein</fullName>
    </submittedName>
</protein>